<keyword evidence="2" id="KW-1185">Reference proteome</keyword>
<protein>
    <submittedName>
        <fullName evidence="1">Uncharacterized protein</fullName>
    </submittedName>
</protein>
<name>A0ACB8CKP1_DERSI</name>
<evidence type="ECO:0000313" key="2">
    <source>
        <dbReference type="Proteomes" id="UP000821865"/>
    </source>
</evidence>
<evidence type="ECO:0000313" key="1">
    <source>
        <dbReference type="EMBL" id="KAH7945487.1"/>
    </source>
</evidence>
<dbReference type="EMBL" id="CM023475">
    <property type="protein sequence ID" value="KAH7945487.1"/>
    <property type="molecule type" value="Genomic_DNA"/>
</dbReference>
<comment type="caution">
    <text evidence="1">The sequence shown here is derived from an EMBL/GenBank/DDBJ whole genome shotgun (WGS) entry which is preliminary data.</text>
</comment>
<dbReference type="Proteomes" id="UP000821865">
    <property type="component" value="Chromosome 6"/>
</dbReference>
<sequence>MLDPAAWSPVSMVGQNTPPGASRSLLLSQIRIRVGEYDFSSVLEPYPYAERSAKKKVVHPKYNFFTYENDLALVKVDEPFEFMPHIAPICLPPDDESGDLIGRNATVTGWGRLSEGGVLPSVLQEVKVPIVSNEKCKNMFLAAGRHEYIPNIFMCAGFEEGGRDSCQGDSGGPLQIQAKDGRWFLAGIISWGIGCAEPNLPGVCTRISRFKDWIIKSTT</sequence>
<accession>A0ACB8CKP1</accession>
<proteinExistence type="predicted"/>
<reference evidence="1" key="1">
    <citation type="submission" date="2020-05" db="EMBL/GenBank/DDBJ databases">
        <title>Large-scale comparative analyses of tick genomes elucidate their genetic diversity and vector capacities.</title>
        <authorList>
            <person name="Jia N."/>
            <person name="Wang J."/>
            <person name="Shi W."/>
            <person name="Du L."/>
            <person name="Sun Y."/>
            <person name="Zhan W."/>
            <person name="Jiang J."/>
            <person name="Wang Q."/>
            <person name="Zhang B."/>
            <person name="Ji P."/>
            <person name="Sakyi L.B."/>
            <person name="Cui X."/>
            <person name="Yuan T."/>
            <person name="Jiang B."/>
            <person name="Yang W."/>
            <person name="Lam T.T.-Y."/>
            <person name="Chang Q."/>
            <person name="Ding S."/>
            <person name="Wang X."/>
            <person name="Zhu J."/>
            <person name="Ruan X."/>
            <person name="Zhao L."/>
            <person name="Wei J."/>
            <person name="Que T."/>
            <person name="Du C."/>
            <person name="Cheng J."/>
            <person name="Dai P."/>
            <person name="Han X."/>
            <person name="Huang E."/>
            <person name="Gao Y."/>
            <person name="Liu J."/>
            <person name="Shao H."/>
            <person name="Ye R."/>
            <person name="Li L."/>
            <person name="Wei W."/>
            <person name="Wang X."/>
            <person name="Wang C."/>
            <person name="Yang T."/>
            <person name="Huo Q."/>
            <person name="Li W."/>
            <person name="Guo W."/>
            <person name="Chen H."/>
            <person name="Zhou L."/>
            <person name="Ni X."/>
            <person name="Tian J."/>
            <person name="Zhou Y."/>
            <person name="Sheng Y."/>
            <person name="Liu T."/>
            <person name="Pan Y."/>
            <person name="Xia L."/>
            <person name="Li J."/>
            <person name="Zhao F."/>
            <person name="Cao W."/>
        </authorList>
    </citation>
    <scope>NUCLEOTIDE SEQUENCE</scope>
    <source>
        <strain evidence="1">Dsil-2018</strain>
    </source>
</reference>
<gene>
    <name evidence="1" type="ORF">HPB49_011327</name>
</gene>
<organism evidence="1 2">
    <name type="scientific">Dermacentor silvarum</name>
    <name type="common">Tick</name>
    <dbReference type="NCBI Taxonomy" id="543639"/>
    <lineage>
        <taxon>Eukaryota</taxon>
        <taxon>Metazoa</taxon>
        <taxon>Ecdysozoa</taxon>
        <taxon>Arthropoda</taxon>
        <taxon>Chelicerata</taxon>
        <taxon>Arachnida</taxon>
        <taxon>Acari</taxon>
        <taxon>Parasitiformes</taxon>
        <taxon>Ixodida</taxon>
        <taxon>Ixodoidea</taxon>
        <taxon>Ixodidae</taxon>
        <taxon>Rhipicephalinae</taxon>
        <taxon>Dermacentor</taxon>
    </lineage>
</organism>